<evidence type="ECO:0000313" key="1">
    <source>
        <dbReference type="EMBL" id="CAB3775704.1"/>
    </source>
</evidence>
<dbReference type="EMBL" id="CADIKK010000001">
    <property type="protein sequence ID" value="CAB3775704.1"/>
    <property type="molecule type" value="Genomic_DNA"/>
</dbReference>
<keyword evidence="2" id="KW-1185">Reference proteome</keyword>
<gene>
    <name evidence="1" type="ORF">LMG28614_00065</name>
</gene>
<sequence>MIAFYLSLVAVGAAGVAVIRELAAARTKQRAALRPVRVRAADRHTGGNARRG</sequence>
<evidence type="ECO:0000313" key="2">
    <source>
        <dbReference type="Proteomes" id="UP000494365"/>
    </source>
</evidence>
<organism evidence="1 2">
    <name type="scientific">Paraburkholderia ultramafica</name>
    <dbReference type="NCBI Taxonomy" id="1544867"/>
    <lineage>
        <taxon>Bacteria</taxon>
        <taxon>Pseudomonadati</taxon>
        <taxon>Pseudomonadota</taxon>
        <taxon>Betaproteobacteria</taxon>
        <taxon>Burkholderiales</taxon>
        <taxon>Burkholderiaceae</taxon>
        <taxon>Paraburkholderia</taxon>
    </lineage>
</organism>
<accession>A0A6S7B0I2</accession>
<dbReference type="RefSeq" id="WP_175147587.1">
    <property type="nucleotide sequence ID" value="NZ_CADIKK010000001.1"/>
</dbReference>
<protein>
    <submittedName>
        <fullName evidence="1">Uncharacterized protein</fullName>
    </submittedName>
</protein>
<reference evidence="1 2" key="1">
    <citation type="submission" date="2020-04" db="EMBL/GenBank/DDBJ databases">
        <authorList>
            <person name="De Canck E."/>
        </authorList>
    </citation>
    <scope>NUCLEOTIDE SEQUENCE [LARGE SCALE GENOMIC DNA]</scope>
    <source>
        <strain evidence="1 2">LMG 28614</strain>
    </source>
</reference>
<dbReference type="AlphaFoldDB" id="A0A6S7B0I2"/>
<name>A0A6S7B0I2_9BURK</name>
<proteinExistence type="predicted"/>
<dbReference type="Proteomes" id="UP000494365">
    <property type="component" value="Unassembled WGS sequence"/>
</dbReference>